<comment type="caution">
    <text evidence="4">The sequence shown here is derived from an EMBL/GenBank/DDBJ whole genome shotgun (WGS) entry which is preliminary data.</text>
</comment>
<accession>A0ABD1DTP6</accession>
<keyword evidence="5" id="KW-1185">Reference proteome</keyword>
<keyword evidence="1" id="KW-0479">Metal-binding</keyword>
<feature type="compositionally biased region" description="Basic residues" evidence="2">
    <location>
        <begin position="78"/>
        <end position="95"/>
    </location>
</feature>
<evidence type="ECO:0000313" key="4">
    <source>
        <dbReference type="EMBL" id="KAL1402998.1"/>
    </source>
</evidence>
<dbReference type="Proteomes" id="UP001562425">
    <property type="component" value="Unassembled WGS sequence"/>
</dbReference>
<proteinExistence type="predicted"/>
<evidence type="ECO:0000313" key="5">
    <source>
        <dbReference type="Proteomes" id="UP001562425"/>
    </source>
</evidence>
<reference evidence="4 5" key="1">
    <citation type="submission" date="2024-05" db="EMBL/GenBank/DDBJ databases">
        <title>Culex pipiens pipiens assembly and annotation.</title>
        <authorList>
            <person name="Alout H."/>
            <person name="Durand T."/>
        </authorList>
    </citation>
    <scope>NUCLEOTIDE SEQUENCE [LARGE SCALE GENOMIC DNA]</scope>
    <source>
        <strain evidence="4">HA-2024</strain>
        <tissue evidence="4">Whole body</tissue>
    </source>
</reference>
<dbReference type="PANTHER" id="PTHR47331">
    <property type="entry name" value="PHD-TYPE DOMAIN-CONTAINING PROTEIN"/>
    <property type="match status" value="1"/>
</dbReference>
<evidence type="ECO:0000256" key="2">
    <source>
        <dbReference type="SAM" id="MobiDB-lite"/>
    </source>
</evidence>
<evidence type="ECO:0000256" key="1">
    <source>
        <dbReference type="PROSITE-ProRule" id="PRU00047"/>
    </source>
</evidence>
<gene>
    <name evidence="4" type="ORF">pipiens_019560</name>
</gene>
<sequence>MASSSLRPNHCHRCRTLRRSHSPRRNRFLANSSSLRPNRCHRCRTPRRSHSLLLNHCHRRRTPRRSHSLLRPNRCRRRQTLSRSHSLNHCHRRQTLSRNRPPTDGDSLVPIRTCEVTYDLPLFGSGAKGDRRKSKDTGFIHSHLQGSETSAKKFPNSFGKPCFACGRDGHRVADCEQFNAATVDERWKLVEQKGLCKTCLNSHGRWPCRSWSGCEVEGCRHKHHTLLHISSPSQQNVNITASHITRGHYNWPLFRILPVVLYGSNCSKTIFAFIDEGSSYTLLDQSVAKQLDVTGPTDPLTLQWTGN</sequence>
<feature type="non-terminal residue" evidence="4">
    <location>
        <position position="307"/>
    </location>
</feature>
<dbReference type="PANTHER" id="PTHR47331:SF1">
    <property type="entry name" value="GAG-LIKE PROTEIN"/>
    <property type="match status" value="1"/>
</dbReference>
<dbReference type="InterPro" id="IPR001878">
    <property type="entry name" value="Znf_CCHC"/>
</dbReference>
<organism evidence="4 5">
    <name type="scientific">Culex pipiens pipiens</name>
    <name type="common">Northern house mosquito</name>
    <dbReference type="NCBI Taxonomy" id="38569"/>
    <lineage>
        <taxon>Eukaryota</taxon>
        <taxon>Metazoa</taxon>
        <taxon>Ecdysozoa</taxon>
        <taxon>Arthropoda</taxon>
        <taxon>Hexapoda</taxon>
        <taxon>Insecta</taxon>
        <taxon>Pterygota</taxon>
        <taxon>Neoptera</taxon>
        <taxon>Endopterygota</taxon>
        <taxon>Diptera</taxon>
        <taxon>Nematocera</taxon>
        <taxon>Culicoidea</taxon>
        <taxon>Culicidae</taxon>
        <taxon>Culicinae</taxon>
        <taxon>Culicini</taxon>
        <taxon>Culex</taxon>
        <taxon>Culex</taxon>
    </lineage>
</organism>
<dbReference type="AlphaFoldDB" id="A0ABD1DTP6"/>
<dbReference type="EMBL" id="JBEHCU010002224">
    <property type="protein sequence ID" value="KAL1402998.1"/>
    <property type="molecule type" value="Genomic_DNA"/>
</dbReference>
<keyword evidence="1" id="KW-0863">Zinc-finger</keyword>
<evidence type="ECO:0000259" key="3">
    <source>
        <dbReference type="PROSITE" id="PS50158"/>
    </source>
</evidence>
<protein>
    <recommendedName>
        <fullName evidence="3">CCHC-type domain-containing protein</fullName>
    </recommendedName>
</protein>
<name>A0ABD1DTP6_CULPP</name>
<dbReference type="GO" id="GO:0008270">
    <property type="term" value="F:zinc ion binding"/>
    <property type="evidence" value="ECO:0007669"/>
    <property type="project" value="UniProtKB-KW"/>
</dbReference>
<feature type="domain" description="CCHC-type" evidence="3">
    <location>
        <begin position="162"/>
        <end position="177"/>
    </location>
</feature>
<feature type="region of interest" description="Disordered" evidence="2">
    <location>
        <begin position="78"/>
        <end position="104"/>
    </location>
</feature>
<dbReference type="PROSITE" id="PS50158">
    <property type="entry name" value="ZF_CCHC"/>
    <property type="match status" value="1"/>
</dbReference>
<keyword evidence="1" id="KW-0862">Zinc</keyword>